<sequence>MEFITWALVIVAVLAVVLAAWRFFTLRSRGTTVILRHLPQNGLHGWRHGTLRYNANDLEYFKLRSLSPMADLILNRLSVTLLDRREPTAEEAVFMSEGSRVIHIKSKNEEIELALDSHGEMAFTAWLEAAPDARSEHSISAHELQRFRFGEFGKGTQKDK</sequence>
<dbReference type="Proteomes" id="UP000011760">
    <property type="component" value="Chromosome"/>
</dbReference>
<name>M1UTP0_9CORY</name>
<dbReference type="HOGENOM" id="CLU_122300_0_0_11"/>
<dbReference type="Pfam" id="PF10739">
    <property type="entry name" value="DUF2550"/>
    <property type="match status" value="1"/>
</dbReference>
<evidence type="ECO:0000313" key="2">
    <source>
        <dbReference type="Proteomes" id="UP000011760"/>
    </source>
</evidence>
<keyword evidence="2" id="KW-1185">Reference proteome</keyword>
<dbReference type="eggNOG" id="ENOG5031H0A">
    <property type="taxonomic scope" value="Bacteria"/>
</dbReference>
<proteinExistence type="predicted"/>
<gene>
    <name evidence="1" type="ORF">H924_05640</name>
</gene>
<reference evidence="1 2" key="1">
    <citation type="submission" date="2013-02" db="EMBL/GenBank/DDBJ databases">
        <title>The complete genome sequence of Corynebacterium callunae DSM 20147.</title>
        <authorList>
            <person name="Ruckert C."/>
            <person name="Albersmeier A."/>
            <person name="Kalinowski J."/>
        </authorList>
    </citation>
    <scope>NUCLEOTIDE SEQUENCE [LARGE SCALE GENOMIC DNA]</scope>
    <source>
        <strain evidence="1 2">DSM 20147</strain>
    </source>
</reference>
<dbReference type="InterPro" id="IPR019675">
    <property type="entry name" value="DUF2550"/>
</dbReference>
<dbReference type="STRING" id="1121353.H924_05640"/>
<dbReference type="KEGG" id="ccn:H924_05640"/>
<organism evidence="1 2">
    <name type="scientific">Corynebacterium callunae DSM 20147</name>
    <dbReference type="NCBI Taxonomy" id="1121353"/>
    <lineage>
        <taxon>Bacteria</taxon>
        <taxon>Bacillati</taxon>
        <taxon>Actinomycetota</taxon>
        <taxon>Actinomycetes</taxon>
        <taxon>Mycobacteriales</taxon>
        <taxon>Corynebacteriaceae</taxon>
        <taxon>Corynebacterium</taxon>
    </lineage>
</organism>
<evidence type="ECO:0008006" key="3">
    <source>
        <dbReference type="Google" id="ProtNLM"/>
    </source>
</evidence>
<protein>
    <recommendedName>
        <fullName evidence="3">Secreted protein</fullName>
    </recommendedName>
</protein>
<dbReference type="RefSeq" id="WP_015651004.1">
    <property type="nucleotide sequence ID" value="NC_020506.1"/>
</dbReference>
<evidence type="ECO:0000313" key="1">
    <source>
        <dbReference type="EMBL" id="AGG66572.1"/>
    </source>
</evidence>
<dbReference type="PATRIC" id="fig|1121353.3.peg.1154"/>
<dbReference type="OrthoDB" id="4793422at2"/>
<accession>M1UTP0</accession>
<dbReference type="AlphaFoldDB" id="M1UTP0"/>
<dbReference type="EMBL" id="CP004354">
    <property type="protein sequence ID" value="AGG66572.1"/>
    <property type="molecule type" value="Genomic_DNA"/>
</dbReference>